<name>A0A4R9IIH5_9LEPT</name>
<reference evidence="4 5" key="2">
    <citation type="journal article" date="2019" name="PLoS Negl. Trop. Dis.">
        <title>Revisiting the worldwide diversity of Leptospira species in the environment.</title>
        <authorList>
            <person name="Vincent A.T."/>
            <person name="Schiettekatte O."/>
            <person name="Bourhy P."/>
            <person name="Veyrier F.J."/>
            <person name="Picardeau M."/>
        </authorList>
    </citation>
    <scope>NUCLEOTIDE SEQUENCE [LARGE SCALE GENOMIC DNA]</scope>
    <source>
        <strain evidence="2 4">201800280</strain>
        <strain evidence="5">201800281</strain>
    </source>
</reference>
<keyword evidence="5" id="KW-1185">Reference proteome</keyword>
<sequence length="328" mass="37144">MNQALLKRLFRSIPAESNSDLSKIAKEIIDEERKKGHESLANSLQSLLAKSETQASLKSFGKVISLHELPLDRRFKIPLVTYVERENLRHEMVLPEETSKKIRRIEEEYAARERLKHYGLNPRRKILLYGSPGCGKSMTAERIAWNLGLPFLKVKFEAILSSFLGESASNIKSIFDSVKNFPSVLLLDEFDFIGKSRNTKNDVGEMHRIVNILLQLMEEYDAPGILVATTNLEGSLDEALFRRFDDIIELPKPGISEIQEILKNSFSAITLDKKINWNKITKDLLGYSSAMVVKIAQDASKEAVIKQELPVGTKHITKAILENPRLEA</sequence>
<dbReference type="PANTHER" id="PTHR23077:SF198">
    <property type="entry name" value="ATP-DEPENDENT ZINC METALLOPROTEASE FTSH"/>
    <property type="match status" value="1"/>
</dbReference>
<dbReference type="Proteomes" id="UP000297918">
    <property type="component" value="Unassembled WGS sequence"/>
</dbReference>
<evidence type="ECO:0000313" key="4">
    <source>
        <dbReference type="Proteomes" id="UP000297394"/>
    </source>
</evidence>
<reference evidence="3" key="1">
    <citation type="submission" date="2018-10" db="EMBL/GenBank/DDBJ databases">
        <authorList>
            <person name="Vincent A.T."/>
            <person name="Schiettekatte O."/>
            <person name="Bourhy P."/>
            <person name="Veyrier F.J."/>
            <person name="Picardeau M."/>
        </authorList>
    </citation>
    <scope>NUCLEOTIDE SEQUENCE</scope>
    <source>
        <strain evidence="3">201800281</strain>
    </source>
</reference>
<dbReference type="OrthoDB" id="9806903at2"/>
<dbReference type="PANTHER" id="PTHR23077">
    <property type="entry name" value="AAA-FAMILY ATPASE"/>
    <property type="match status" value="1"/>
</dbReference>
<dbReference type="RefSeq" id="WP_135747591.1">
    <property type="nucleotide sequence ID" value="NZ_RQFL01000031.1"/>
</dbReference>
<dbReference type="EMBL" id="RQFL01000031">
    <property type="protein sequence ID" value="TGK88889.1"/>
    <property type="molecule type" value="Genomic_DNA"/>
</dbReference>
<dbReference type="AlphaFoldDB" id="A0A4R9IIH5"/>
<keyword evidence="2" id="KW-0547">Nucleotide-binding</keyword>
<dbReference type="CDD" id="cd19481">
    <property type="entry name" value="RecA-like_protease"/>
    <property type="match status" value="1"/>
</dbReference>
<dbReference type="Proteomes" id="UP000297394">
    <property type="component" value="Unassembled WGS sequence"/>
</dbReference>
<evidence type="ECO:0000313" key="2">
    <source>
        <dbReference type="EMBL" id="TGK88239.1"/>
    </source>
</evidence>
<dbReference type="InterPro" id="IPR027417">
    <property type="entry name" value="P-loop_NTPase"/>
</dbReference>
<dbReference type="InterPro" id="IPR003959">
    <property type="entry name" value="ATPase_AAA_core"/>
</dbReference>
<dbReference type="InterPro" id="IPR003593">
    <property type="entry name" value="AAA+_ATPase"/>
</dbReference>
<dbReference type="SUPFAM" id="SSF52540">
    <property type="entry name" value="P-loop containing nucleoside triphosphate hydrolases"/>
    <property type="match status" value="1"/>
</dbReference>
<organism evidence="2 4">
    <name type="scientific">Leptospira bourretii</name>
    <dbReference type="NCBI Taxonomy" id="2484962"/>
    <lineage>
        <taxon>Bacteria</taxon>
        <taxon>Pseudomonadati</taxon>
        <taxon>Spirochaetota</taxon>
        <taxon>Spirochaetia</taxon>
        <taxon>Leptospirales</taxon>
        <taxon>Leptospiraceae</taxon>
        <taxon>Leptospira</taxon>
    </lineage>
</organism>
<dbReference type="GO" id="GO:0016887">
    <property type="term" value="F:ATP hydrolysis activity"/>
    <property type="evidence" value="ECO:0007669"/>
    <property type="project" value="InterPro"/>
</dbReference>
<gene>
    <name evidence="2" type="ORF">EHQ23_05205</name>
    <name evidence="3" type="ORF">EHQ26_17730</name>
</gene>
<keyword evidence="2" id="KW-0067">ATP-binding</keyword>
<evidence type="ECO:0000259" key="1">
    <source>
        <dbReference type="SMART" id="SM00382"/>
    </source>
</evidence>
<dbReference type="SMART" id="SM00382">
    <property type="entry name" value="AAA"/>
    <property type="match status" value="1"/>
</dbReference>
<proteinExistence type="predicted"/>
<dbReference type="Pfam" id="PF00004">
    <property type="entry name" value="AAA"/>
    <property type="match status" value="1"/>
</dbReference>
<dbReference type="InterPro" id="IPR050168">
    <property type="entry name" value="AAA_ATPase_domain"/>
</dbReference>
<protein>
    <submittedName>
        <fullName evidence="2">ATP-binding protein</fullName>
    </submittedName>
</protein>
<evidence type="ECO:0000313" key="3">
    <source>
        <dbReference type="EMBL" id="TGK88889.1"/>
    </source>
</evidence>
<comment type="caution">
    <text evidence="2">The sequence shown here is derived from an EMBL/GenBank/DDBJ whole genome shotgun (WGS) entry which is preliminary data.</text>
</comment>
<feature type="domain" description="AAA+ ATPase" evidence="1">
    <location>
        <begin position="122"/>
        <end position="254"/>
    </location>
</feature>
<evidence type="ECO:0000313" key="5">
    <source>
        <dbReference type="Proteomes" id="UP000297918"/>
    </source>
</evidence>
<dbReference type="GO" id="GO:0005524">
    <property type="term" value="F:ATP binding"/>
    <property type="evidence" value="ECO:0007669"/>
    <property type="project" value="UniProtKB-KW"/>
</dbReference>
<dbReference type="EMBL" id="RQFM01000010">
    <property type="protein sequence ID" value="TGK88239.1"/>
    <property type="molecule type" value="Genomic_DNA"/>
</dbReference>
<accession>A0A4R9IIH5</accession>
<dbReference type="Gene3D" id="3.40.50.300">
    <property type="entry name" value="P-loop containing nucleotide triphosphate hydrolases"/>
    <property type="match status" value="1"/>
</dbReference>